<evidence type="ECO:0000256" key="1">
    <source>
        <dbReference type="ARBA" id="ARBA00007828"/>
    </source>
</evidence>
<dbReference type="EnsemblMetazoa" id="CLYHEMT012312.1">
    <property type="protein sequence ID" value="CLYHEMP012312.1"/>
    <property type="gene ID" value="CLYHEMG012312"/>
</dbReference>
<dbReference type="InterPro" id="IPR051001">
    <property type="entry name" value="Calbindin_Ca-bind"/>
</dbReference>
<dbReference type="InterPro" id="IPR018247">
    <property type="entry name" value="EF_Hand_1_Ca_BS"/>
</dbReference>
<evidence type="ECO:0000259" key="5">
    <source>
        <dbReference type="PROSITE" id="PS50222"/>
    </source>
</evidence>
<sequence length="178" mass="21376">MSIEKESFLQDIRQEELHVVDFMKLWFKYDKNKDGYLQKNEMEDFLREMLEKKGKVDRLEEYYKSCLSNFDLNHDGLIELREFALIVPVEKNYLEQFSESGAFTVEEYTKVFQHYDRDNNQYIEKEELVSFLRDLRKTQDEEPTTTDLEVYKGFILQCCDSNKDGRISFTELKLLLVG</sequence>
<dbReference type="PANTHER" id="PTHR19972:SF10">
    <property type="entry name" value="CALBINDIN-32"/>
    <property type="match status" value="1"/>
</dbReference>
<reference evidence="6" key="1">
    <citation type="submission" date="2021-01" db="UniProtKB">
        <authorList>
            <consortium name="EnsemblMetazoa"/>
        </authorList>
    </citation>
    <scope>IDENTIFICATION</scope>
</reference>
<dbReference type="GO" id="GO:0043005">
    <property type="term" value="C:neuron projection"/>
    <property type="evidence" value="ECO:0007669"/>
    <property type="project" value="TreeGrafter"/>
</dbReference>
<feature type="domain" description="EF-hand" evidence="5">
    <location>
        <begin position="17"/>
        <end position="52"/>
    </location>
</feature>
<protein>
    <recommendedName>
        <fullName evidence="5">EF-hand domain-containing protein</fullName>
    </recommendedName>
</protein>
<evidence type="ECO:0000313" key="6">
    <source>
        <dbReference type="EnsemblMetazoa" id="CLYHEMP012312.1"/>
    </source>
</evidence>
<feature type="domain" description="EF-hand" evidence="5">
    <location>
        <begin position="103"/>
        <end position="138"/>
    </location>
</feature>
<dbReference type="SMART" id="SM00054">
    <property type="entry name" value="EFh"/>
    <property type="match status" value="3"/>
</dbReference>
<dbReference type="GeneID" id="136814809"/>
<dbReference type="Gene3D" id="1.10.238.10">
    <property type="entry name" value="EF-hand"/>
    <property type="match status" value="2"/>
</dbReference>
<dbReference type="Pfam" id="PF13499">
    <property type="entry name" value="EF-hand_7"/>
    <property type="match status" value="2"/>
</dbReference>
<accession>A0A7M5VDA8</accession>
<dbReference type="GO" id="GO:0005509">
    <property type="term" value="F:calcium ion binding"/>
    <property type="evidence" value="ECO:0007669"/>
    <property type="project" value="InterPro"/>
</dbReference>
<proteinExistence type="inferred from homology"/>
<dbReference type="GO" id="GO:0008218">
    <property type="term" value="P:bioluminescence"/>
    <property type="evidence" value="ECO:0007669"/>
    <property type="project" value="UniProtKB-KW"/>
</dbReference>
<dbReference type="AlphaFoldDB" id="A0A7M5VDA8"/>
<dbReference type="RefSeq" id="XP_066927337.1">
    <property type="nucleotide sequence ID" value="XM_067071236.1"/>
</dbReference>
<dbReference type="OrthoDB" id="428774at2759"/>
<dbReference type="InterPro" id="IPR002048">
    <property type="entry name" value="EF_hand_dom"/>
</dbReference>
<keyword evidence="4" id="KW-0599">Photoprotein</keyword>
<dbReference type="GO" id="GO:0051480">
    <property type="term" value="P:regulation of cytosolic calcium ion concentration"/>
    <property type="evidence" value="ECO:0007669"/>
    <property type="project" value="TreeGrafter"/>
</dbReference>
<dbReference type="GO" id="GO:0005829">
    <property type="term" value="C:cytosol"/>
    <property type="evidence" value="ECO:0007669"/>
    <property type="project" value="TreeGrafter"/>
</dbReference>
<evidence type="ECO:0000256" key="3">
    <source>
        <dbReference type="ARBA" id="ARBA00023223"/>
    </source>
</evidence>
<feature type="domain" description="EF-hand" evidence="5">
    <location>
        <begin position="58"/>
        <end position="93"/>
    </location>
</feature>
<keyword evidence="3" id="KW-0455">Luminescence</keyword>
<dbReference type="SUPFAM" id="SSF47473">
    <property type="entry name" value="EF-hand"/>
    <property type="match status" value="1"/>
</dbReference>
<organism evidence="6 7">
    <name type="scientific">Clytia hemisphaerica</name>
    <dbReference type="NCBI Taxonomy" id="252671"/>
    <lineage>
        <taxon>Eukaryota</taxon>
        <taxon>Metazoa</taxon>
        <taxon>Cnidaria</taxon>
        <taxon>Hydrozoa</taxon>
        <taxon>Hydroidolina</taxon>
        <taxon>Leptothecata</taxon>
        <taxon>Obeliida</taxon>
        <taxon>Clytiidae</taxon>
        <taxon>Clytia</taxon>
    </lineage>
</organism>
<evidence type="ECO:0000256" key="4">
    <source>
        <dbReference type="ARBA" id="ARBA00023262"/>
    </source>
</evidence>
<comment type="similarity">
    <text evidence="1">Belongs to the aequorin family.</text>
</comment>
<keyword evidence="7" id="KW-1185">Reference proteome</keyword>
<keyword evidence="2" id="KW-0106">Calcium</keyword>
<dbReference type="GO" id="GO:0005634">
    <property type="term" value="C:nucleus"/>
    <property type="evidence" value="ECO:0007669"/>
    <property type="project" value="TreeGrafter"/>
</dbReference>
<dbReference type="Proteomes" id="UP000594262">
    <property type="component" value="Unplaced"/>
</dbReference>
<name>A0A7M5VDA8_9CNID</name>
<evidence type="ECO:0000313" key="7">
    <source>
        <dbReference type="Proteomes" id="UP000594262"/>
    </source>
</evidence>
<dbReference type="PANTHER" id="PTHR19972">
    <property type="entry name" value="CALBINDIN"/>
    <property type="match status" value="1"/>
</dbReference>
<dbReference type="PROSITE" id="PS50222">
    <property type="entry name" value="EF_HAND_2"/>
    <property type="match status" value="3"/>
</dbReference>
<dbReference type="InterPro" id="IPR011992">
    <property type="entry name" value="EF-hand-dom_pair"/>
</dbReference>
<dbReference type="GO" id="GO:0045202">
    <property type="term" value="C:synapse"/>
    <property type="evidence" value="ECO:0007669"/>
    <property type="project" value="TreeGrafter"/>
</dbReference>
<dbReference type="PROSITE" id="PS00018">
    <property type="entry name" value="EF_HAND_1"/>
    <property type="match status" value="4"/>
</dbReference>
<evidence type="ECO:0000256" key="2">
    <source>
        <dbReference type="ARBA" id="ARBA00022837"/>
    </source>
</evidence>